<dbReference type="OrthoDB" id="6204418at2759"/>
<feature type="region of interest" description="Disordered" evidence="1">
    <location>
        <begin position="223"/>
        <end position="244"/>
    </location>
</feature>
<protein>
    <submittedName>
        <fullName evidence="2">Uncharacterized protein</fullName>
    </submittedName>
</protein>
<evidence type="ECO:0000313" key="3">
    <source>
        <dbReference type="Proteomes" id="UP000507470"/>
    </source>
</evidence>
<dbReference type="EMBL" id="CACVKT020002011">
    <property type="protein sequence ID" value="CAC5374502.1"/>
    <property type="molecule type" value="Genomic_DNA"/>
</dbReference>
<name>A0A6J8AVV2_MYTCO</name>
<dbReference type="Proteomes" id="UP000507470">
    <property type="component" value="Unassembled WGS sequence"/>
</dbReference>
<proteinExistence type="predicted"/>
<gene>
    <name evidence="2" type="ORF">MCOR_11866</name>
</gene>
<dbReference type="AlphaFoldDB" id="A0A6J8AVV2"/>
<sequence>MNFEHQLNIMSLQIKHNTEVNELKYKLYHMENECNKYKTSASGNQQSPNKQYQMNTQFVPFSGSQYGNLNQQSQNLPQIPNAQWTRPPIWTRPPPYQAPTGRLFTPNAHHMQQQTTNYRHNTRPNNNQLTYQAPTRRVFTPNAHHMQQQTTHYRHDIRPKNNQQTYQSHTGRVFTPNAHHVQQQMTHYRHDTRPKNNQPTRQIINAENHGQNRVRTQRANQKLANNTKTNSERVHKQQTQNKGHEYQYQNQQLQQTEIAIHAHQNNQNIEMKDMNTKDASNMDYSINHDTQSHGNILHHRSLSEPVLNNEQMNSTKPFLGVGRASTVNWTTDHLILQRNHQYSKHKRQHPIS</sequence>
<evidence type="ECO:0000313" key="2">
    <source>
        <dbReference type="EMBL" id="CAC5374502.1"/>
    </source>
</evidence>
<reference evidence="2 3" key="1">
    <citation type="submission" date="2020-06" db="EMBL/GenBank/DDBJ databases">
        <authorList>
            <person name="Li R."/>
            <person name="Bekaert M."/>
        </authorList>
    </citation>
    <scope>NUCLEOTIDE SEQUENCE [LARGE SCALE GENOMIC DNA]</scope>
    <source>
        <strain evidence="3">wild</strain>
    </source>
</reference>
<evidence type="ECO:0000256" key="1">
    <source>
        <dbReference type="SAM" id="MobiDB-lite"/>
    </source>
</evidence>
<keyword evidence="3" id="KW-1185">Reference proteome</keyword>
<organism evidence="2 3">
    <name type="scientific">Mytilus coruscus</name>
    <name type="common">Sea mussel</name>
    <dbReference type="NCBI Taxonomy" id="42192"/>
    <lineage>
        <taxon>Eukaryota</taxon>
        <taxon>Metazoa</taxon>
        <taxon>Spiralia</taxon>
        <taxon>Lophotrochozoa</taxon>
        <taxon>Mollusca</taxon>
        <taxon>Bivalvia</taxon>
        <taxon>Autobranchia</taxon>
        <taxon>Pteriomorphia</taxon>
        <taxon>Mytilida</taxon>
        <taxon>Mytiloidea</taxon>
        <taxon>Mytilidae</taxon>
        <taxon>Mytilinae</taxon>
        <taxon>Mytilus</taxon>
    </lineage>
</organism>
<accession>A0A6J8AVV2</accession>